<dbReference type="InterPro" id="IPR051207">
    <property type="entry name" value="ComplexI_NDUFA9_subunit"/>
</dbReference>
<dbReference type="Gene3D" id="3.40.50.720">
    <property type="entry name" value="NAD(P)-binding Rossmann-like Domain"/>
    <property type="match status" value="1"/>
</dbReference>
<comment type="caution">
    <text evidence="2">The sequence shown here is derived from an EMBL/GenBank/DDBJ whole genome shotgun (WGS) entry which is preliminary data.</text>
</comment>
<evidence type="ECO:0000259" key="1">
    <source>
        <dbReference type="Pfam" id="PF01370"/>
    </source>
</evidence>
<dbReference type="Pfam" id="PF01370">
    <property type="entry name" value="Epimerase"/>
    <property type="match status" value="1"/>
</dbReference>
<dbReference type="GO" id="GO:0044877">
    <property type="term" value="F:protein-containing complex binding"/>
    <property type="evidence" value="ECO:0007669"/>
    <property type="project" value="TreeGrafter"/>
</dbReference>
<sequence length="287" mass="32152">MLLVTGAGGHTARYFFERLSAEGYQGKIRAVFRSEAGAEGFSYPALDIEKVYGDISRADTCRRILPGVETVLHIASIRLSKRIVTIGRNKGVQWFILIHTTARYSKHRMAFAAYAAIEDGLLERPDDLTILRPTMIYGSAMDKNMSRLIALLSRTPVFPVFGAGRALMQPVYAPDLARAYWQVMQNRDVTRGRAYNLPGREALPYRRILALVAKALNRRILFLPVPIAPTAWLARKLGKRSPVTEEQVLRLGEDKNFDWAAAARDFGYDPTAFEEGITAQVANRPKP</sequence>
<proteinExistence type="predicted"/>
<name>A0AAP2CND5_9RHOB</name>
<organism evidence="2 3">
    <name type="scientific">Harenicola maris</name>
    <dbReference type="NCBI Taxonomy" id="2841044"/>
    <lineage>
        <taxon>Bacteria</taxon>
        <taxon>Pseudomonadati</taxon>
        <taxon>Pseudomonadota</taxon>
        <taxon>Alphaproteobacteria</taxon>
        <taxon>Rhodobacterales</taxon>
        <taxon>Paracoccaceae</taxon>
        <taxon>Harenicola</taxon>
    </lineage>
</organism>
<dbReference type="InterPro" id="IPR036291">
    <property type="entry name" value="NAD(P)-bd_dom_sf"/>
</dbReference>
<dbReference type="SUPFAM" id="SSF51735">
    <property type="entry name" value="NAD(P)-binding Rossmann-fold domains"/>
    <property type="match status" value="1"/>
</dbReference>
<accession>A0AAP2CND5</accession>
<keyword evidence="3" id="KW-1185">Reference proteome</keyword>
<dbReference type="RefSeq" id="WP_327792982.1">
    <property type="nucleotide sequence ID" value="NZ_JADQAZ010000001.1"/>
</dbReference>
<dbReference type="InterPro" id="IPR001509">
    <property type="entry name" value="Epimerase_deHydtase"/>
</dbReference>
<protein>
    <submittedName>
        <fullName evidence="2">NAD-dependent epimerase/dehydratase family protein</fullName>
    </submittedName>
</protein>
<dbReference type="PANTHER" id="PTHR12126:SF11">
    <property type="entry name" value="NADH DEHYDROGENASE [UBIQUINONE] 1 ALPHA SUBCOMPLEX SUBUNIT 9, MITOCHONDRIAL"/>
    <property type="match status" value="1"/>
</dbReference>
<reference evidence="2 3" key="1">
    <citation type="journal article" date="2021" name="Arch. Microbiol.">
        <title>Harenicola maris gen. nov., sp. nov. isolated from the Sea of Japan shallow sediments.</title>
        <authorList>
            <person name="Romanenko L.A."/>
            <person name="Kurilenko V.V."/>
            <person name="Chernysheva N.Y."/>
            <person name="Tekutyeva L.A."/>
            <person name="Velansky P.V."/>
            <person name="Svetashev V.I."/>
            <person name="Isaeva M.P."/>
        </authorList>
    </citation>
    <scope>NUCLEOTIDE SEQUENCE [LARGE SCALE GENOMIC DNA]</scope>
    <source>
        <strain evidence="2 3">KMM 3653</strain>
    </source>
</reference>
<dbReference type="Proteomes" id="UP001315686">
    <property type="component" value="Unassembled WGS sequence"/>
</dbReference>
<dbReference type="PANTHER" id="PTHR12126">
    <property type="entry name" value="NADH-UBIQUINONE OXIDOREDUCTASE 39 KDA SUBUNIT-RELATED"/>
    <property type="match status" value="1"/>
</dbReference>
<dbReference type="AlphaFoldDB" id="A0AAP2CND5"/>
<evidence type="ECO:0000313" key="2">
    <source>
        <dbReference type="EMBL" id="MBT0956790.1"/>
    </source>
</evidence>
<evidence type="ECO:0000313" key="3">
    <source>
        <dbReference type="Proteomes" id="UP001315686"/>
    </source>
</evidence>
<dbReference type="EMBL" id="JADQAZ010000001">
    <property type="protein sequence ID" value="MBT0956790.1"/>
    <property type="molecule type" value="Genomic_DNA"/>
</dbReference>
<gene>
    <name evidence="2" type="ORF">IV417_05295</name>
</gene>
<feature type="domain" description="NAD-dependent epimerase/dehydratase" evidence="1">
    <location>
        <begin position="128"/>
        <end position="197"/>
    </location>
</feature>